<feature type="region of interest" description="Disordered" evidence="1">
    <location>
        <begin position="58"/>
        <end position="121"/>
    </location>
</feature>
<organism evidence="4 5">
    <name type="scientific">Callosobruchus maculatus</name>
    <name type="common">Southern cowpea weevil</name>
    <name type="synonym">Pulse bruchid</name>
    <dbReference type="NCBI Taxonomy" id="64391"/>
    <lineage>
        <taxon>Eukaryota</taxon>
        <taxon>Metazoa</taxon>
        <taxon>Ecdysozoa</taxon>
        <taxon>Arthropoda</taxon>
        <taxon>Hexapoda</taxon>
        <taxon>Insecta</taxon>
        <taxon>Pterygota</taxon>
        <taxon>Neoptera</taxon>
        <taxon>Endopterygota</taxon>
        <taxon>Coleoptera</taxon>
        <taxon>Polyphaga</taxon>
        <taxon>Cucujiformia</taxon>
        <taxon>Chrysomeloidea</taxon>
        <taxon>Chrysomelidae</taxon>
        <taxon>Bruchinae</taxon>
        <taxon>Bruchini</taxon>
        <taxon>Callosobruchus</taxon>
    </lineage>
</organism>
<feature type="compositionally biased region" description="Basic and acidic residues" evidence="1">
    <location>
        <begin position="68"/>
        <end position="94"/>
    </location>
</feature>
<gene>
    <name evidence="4" type="ORF">CALMAC_LOCUS8416</name>
</gene>
<dbReference type="Pfam" id="PF01607">
    <property type="entry name" value="CBM_14"/>
    <property type="match status" value="1"/>
</dbReference>
<dbReference type="PROSITE" id="PS50940">
    <property type="entry name" value="CHIT_BIND_II"/>
    <property type="match status" value="1"/>
</dbReference>
<dbReference type="Gene3D" id="2.170.140.10">
    <property type="entry name" value="Chitin binding domain"/>
    <property type="match status" value="1"/>
</dbReference>
<dbReference type="SUPFAM" id="SSF57625">
    <property type="entry name" value="Invertebrate chitin-binding proteins"/>
    <property type="match status" value="1"/>
</dbReference>
<evidence type="ECO:0000313" key="5">
    <source>
        <dbReference type="Proteomes" id="UP000410492"/>
    </source>
</evidence>
<proteinExistence type="predicted"/>
<evidence type="ECO:0000256" key="1">
    <source>
        <dbReference type="SAM" id="MobiDB-lite"/>
    </source>
</evidence>
<dbReference type="GO" id="GO:0005576">
    <property type="term" value="C:extracellular region"/>
    <property type="evidence" value="ECO:0007669"/>
    <property type="project" value="InterPro"/>
</dbReference>
<dbReference type="OrthoDB" id="6736091at2759"/>
<dbReference type="SMART" id="SM00494">
    <property type="entry name" value="ChtBD2"/>
    <property type="match status" value="1"/>
</dbReference>
<dbReference type="InterPro" id="IPR036508">
    <property type="entry name" value="Chitin-bd_dom_sf"/>
</dbReference>
<feature type="signal peptide" evidence="2">
    <location>
        <begin position="1"/>
        <end position="22"/>
    </location>
</feature>
<protein>
    <recommendedName>
        <fullName evidence="3">Chitin-binding type-2 domain-containing protein</fullName>
    </recommendedName>
</protein>
<sequence>MITLTRVYLGLLIIHCVNPKVAKSVDDSSKGSISVKNPGKIDIVVTVKSGADELNKQENCASSVSDDIDIKPLGDSNDIKPYDAKPPSDLKPPSDSKPPAPSVESLSADNNEACDDSGSETESTTTELFVCSKPGTFPSPDKCSDFYICHKKDESSNGMERIKLSCPKGMTFDKNIKKCTSRTDATCLKSKKLNNH</sequence>
<name>A0A653CED0_CALMS</name>
<feature type="chain" id="PRO_5024857795" description="Chitin-binding type-2 domain-containing protein" evidence="2">
    <location>
        <begin position="23"/>
        <end position="196"/>
    </location>
</feature>
<evidence type="ECO:0000313" key="4">
    <source>
        <dbReference type="EMBL" id="VEN46265.1"/>
    </source>
</evidence>
<keyword evidence="2" id="KW-0732">Signal</keyword>
<keyword evidence="5" id="KW-1185">Reference proteome</keyword>
<dbReference type="GO" id="GO:0008061">
    <property type="term" value="F:chitin binding"/>
    <property type="evidence" value="ECO:0007669"/>
    <property type="project" value="InterPro"/>
</dbReference>
<feature type="domain" description="Chitin-binding type-2" evidence="3">
    <location>
        <begin position="128"/>
        <end position="189"/>
    </location>
</feature>
<reference evidence="4 5" key="1">
    <citation type="submission" date="2019-01" db="EMBL/GenBank/DDBJ databases">
        <authorList>
            <person name="Sayadi A."/>
        </authorList>
    </citation>
    <scope>NUCLEOTIDE SEQUENCE [LARGE SCALE GENOMIC DNA]</scope>
</reference>
<evidence type="ECO:0000256" key="2">
    <source>
        <dbReference type="SAM" id="SignalP"/>
    </source>
</evidence>
<accession>A0A653CED0</accession>
<dbReference type="InterPro" id="IPR002557">
    <property type="entry name" value="Chitin-bd_dom"/>
</dbReference>
<dbReference type="Proteomes" id="UP000410492">
    <property type="component" value="Unassembled WGS sequence"/>
</dbReference>
<evidence type="ECO:0000259" key="3">
    <source>
        <dbReference type="PROSITE" id="PS50940"/>
    </source>
</evidence>
<dbReference type="EMBL" id="CAACVG010007604">
    <property type="protein sequence ID" value="VEN46265.1"/>
    <property type="molecule type" value="Genomic_DNA"/>
</dbReference>
<dbReference type="AlphaFoldDB" id="A0A653CED0"/>